<sequence length="148" mass="16238">VMHLQEEPKPIKKLRLVQKPVTSEINLNLSSATNSQDVLNILLRFGNTLPIQGEQTSHVVTQILDHFSHEKETIVRCKMVELIGEMSKLPGCDVAEIINGLMSLLNTEKSHKVQGSIVESLTSAGQTISSSNTAVIQELVEKAVQVIT</sequence>
<dbReference type="OMA" id="QSRCARR"/>
<keyword evidence="2" id="KW-1185">Reference proteome</keyword>
<dbReference type="RefSeq" id="XP_009063363.1">
    <property type="nucleotide sequence ID" value="XM_009065115.1"/>
</dbReference>
<dbReference type="EMBL" id="KB203212">
    <property type="protein sequence ID" value="ESO85949.1"/>
    <property type="molecule type" value="Genomic_DNA"/>
</dbReference>
<accession>V4BAH0</accession>
<dbReference type="GeneID" id="20235358"/>
<proteinExistence type="predicted"/>
<organism evidence="1 2">
    <name type="scientific">Lottia gigantea</name>
    <name type="common">Giant owl limpet</name>
    <dbReference type="NCBI Taxonomy" id="225164"/>
    <lineage>
        <taxon>Eukaryota</taxon>
        <taxon>Metazoa</taxon>
        <taxon>Spiralia</taxon>
        <taxon>Lophotrochozoa</taxon>
        <taxon>Mollusca</taxon>
        <taxon>Gastropoda</taxon>
        <taxon>Patellogastropoda</taxon>
        <taxon>Lottioidea</taxon>
        <taxon>Lottiidae</taxon>
        <taxon>Lottia</taxon>
    </lineage>
</organism>
<name>V4BAH0_LOTGI</name>
<dbReference type="OrthoDB" id="18190at2759"/>
<dbReference type="InterPro" id="IPR016024">
    <property type="entry name" value="ARM-type_fold"/>
</dbReference>
<gene>
    <name evidence="1" type="ORF">LOTGIDRAFT_148212</name>
</gene>
<evidence type="ECO:0000313" key="2">
    <source>
        <dbReference type="Proteomes" id="UP000030746"/>
    </source>
</evidence>
<dbReference type="KEGG" id="lgi:LOTGIDRAFT_148212"/>
<protein>
    <submittedName>
        <fullName evidence="1">Uncharacterized protein</fullName>
    </submittedName>
</protein>
<dbReference type="Proteomes" id="UP000030746">
    <property type="component" value="Unassembled WGS sequence"/>
</dbReference>
<feature type="non-terminal residue" evidence="1">
    <location>
        <position position="1"/>
    </location>
</feature>
<dbReference type="STRING" id="225164.V4BAH0"/>
<dbReference type="SUPFAM" id="SSF48371">
    <property type="entry name" value="ARM repeat"/>
    <property type="match status" value="1"/>
</dbReference>
<dbReference type="CTD" id="20235358"/>
<reference evidence="1 2" key="1">
    <citation type="journal article" date="2013" name="Nature">
        <title>Insights into bilaterian evolution from three spiralian genomes.</title>
        <authorList>
            <person name="Simakov O."/>
            <person name="Marletaz F."/>
            <person name="Cho S.J."/>
            <person name="Edsinger-Gonzales E."/>
            <person name="Havlak P."/>
            <person name="Hellsten U."/>
            <person name="Kuo D.H."/>
            <person name="Larsson T."/>
            <person name="Lv J."/>
            <person name="Arendt D."/>
            <person name="Savage R."/>
            <person name="Osoegawa K."/>
            <person name="de Jong P."/>
            <person name="Grimwood J."/>
            <person name="Chapman J.A."/>
            <person name="Shapiro H."/>
            <person name="Aerts A."/>
            <person name="Otillar R.P."/>
            <person name="Terry A.Y."/>
            <person name="Boore J.L."/>
            <person name="Grigoriev I.V."/>
            <person name="Lindberg D.R."/>
            <person name="Seaver E.C."/>
            <person name="Weisblat D.A."/>
            <person name="Putnam N.H."/>
            <person name="Rokhsar D.S."/>
        </authorList>
    </citation>
    <scope>NUCLEOTIDE SEQUENCE [LARGE SCALE GENOMIC DNA]</scope>
</reference>
<dbReference type="AlphaFoldDB" id="V4BAH0"/>
<evidence type="ECO:0000313" key="1">
    <source>
        <dbReference type="EMBL" id="ESO85949.1"/>
    </source>
</evidence>